<sequence>MKLLILLSCFCCYTLTGFAQSGNILDKEKLLEYYQNQRFKDAAMYLQTLYGENSKDPKEISQLAYTSMMAGNLPLAEKNYMKLYALQPASLPVLFNLASIGRRRGDDNKAKRYYLEIIKLDSMNFNVYKQLASIVPNPMSPEKQLYLKKANALAPADPDVAFDLANSFNLTKKNDSAYLVLKPALAADTANMILLKAKLPVCLALKKMDEAILTGETLMAYGDSSSYVLNNMGKIYFASKSYDKSLRLFKTIEHMEQQNESTLYYTALCYRELKDYPHAADYMTKSIKEGISPYMSNYYKILGEVYEKTEQLKKAGQSYQKSLGFENKGEVYYNLALLNDGKLNNKKVAVKYYKKFLNSNPDPEKYREVLDYIKQRLVLLHQ</sequence>
<dbReference type="RefSeq" id="WP_184621563.1">
    <property type="nucleotide sequence ID" value="NZ_JACHCC010000001.1"/>
</dbReference>
<dbReference type="InterPro" id="IPR011990">
    <property type="entry name" value="TPR-like_helical_dom_sf"/>
</dbReference>
<keyword evidence="2" id="KW-0732">Signal</keyword>
<proteinExistence type="predicted"/>
<dbReference type="PANTHER" id="PTHR12558:SF13">
    <property type="entry name" value="CELL DIVISION CYCLE PROTEIN 27 HOMOLOG"/>
    <property type="match status" value="1"/>
</dbReference>
<dbReference type="AlphaFoldDB" id="A0A7X0J149"/>
<feature type="chain" id="PRO_5031557168" evidence="2">
    <location>
        <begin position="20"/>
        <end position="382"/>
    </location>
</feature>
<organism evidence="3 4">
    <name type="scientific">Pedobacter cryoconitis</name>
    <dbReference type="NCBI Taxonomy" id="188932"/>
    <lineage>
        <taxon>Bacteria</taxon>
        <taxon>Pseudomonadati</taxon>
        <taxon>Bacteroidota</taxon>
        <taxon>Sphingobacteriia</taxon>
        <taxon>Sphingobacteriales</taxon>
        <taxon>Sphingobacteriaceae</taxon>
        <taxon>Pedobacter</taxon>
    </lineage>
</organism>
<dbReference type="SMART" id="SM00028">
    <property type="entry name" value="TPR"/>
    <property type="match status" value="5"/>
</dbReference>
<evidence type="ECO:0000313" key="4">
    <source>
        <dbReference type="Proteomes" id="UP000521017"/>
    </source>
</evidence>
<dbReference type="InterPro" id="IPR019734">
    <property type="entry name" value="TPR_rpt"/>
</dbReference>
<dbReference type="Gene3D" id="1.25.40.10">
    <property type="entry name" value="Tetratricopeptide repeat domain"/>
    <property type="match status" value="3"/>
</dbReference>
<dbReference type="SUPFAM" id="SSF48452">
    <property type="entry name" value="TPR-like"/>
    <property type="match status" value="1"/>
</dbReference>
<evidence type="ECO:0000313" key="3">
    <source>
        <dbReference type="EMBL" id="MBB6497922.1"/>
    </source>
</evidence>
<reference evidence="3 4" key="1">
    <citation type="submission" date="2020-08" db="EMBL/GenBank/DDBJ databases">
        <title>Genomic Encyclopedia of Type Strains, Phase IV (KMG-V): Genome sequencing to study the core and pangenomes of soil and plant-associated prokaryotes.</title>
        <authorList>
            <person name="Whitman W."/>
        </authorList>
    </citation>
    <scope>NUCLEOTIDE SEQUENCE [LARGE SCALE GENOMIC DNA]</scope>
    <source>
        <strain evidence="3 4">M2T3</strain>
    </source>
</reference>
<dbReference type="Proteomes" id="UP000521017">
    <property type="component" value="Unassembled WGS sequence"/>
</dbReference>
<dbReference type="PROSITE" id="PS50005">
    <property type="entry name" value="TPR"/>
    <property type="match status" value="2"/>
</dbReference>
<comment type="caution">
    <text evidence="3">The sequence shown here is derived from an EMBL/GenBank/DDBJ whole genome shotgun (WGS) entry which is preliminary data.</text>
</comment>
<gene>
    <name evidence="3" type="ORF">HDF25_000046</name>
</gene>
<dbReference type="PANTHER" id="PTHR12558">
    <property type="entry name" value="CELL DIVISION CYCLE 16,23,27"/>
    <property type="match status" value="1"/>
</dbReference>
<keyword evidence="1" id="KW-0802">TPR repeat</keyword>
<name>A0A7X0J149_9SPHI</name>
<evidence type="ECO:0000256" key="2">
    <source>
        <dbReference type="SAM" id="SignalP"/>
    </source>
</evidence>
<feature type="signal peptide" evidence="2">
    <location>
        <begin position="1"/>
        <end position="19"/>
    </location>
</feature>
<dbReference type="EMBL" id="JACHCC010000001">
    <property type="protein sequence ID" value="MBB6497922.1"/>
    <property type="molecule type" value="Genomic_DNA"/>
</dbReference>
<accession>A0A7X0J149</accession>
<feature type="repeat" description="TPR" evidence="1">
    <location>
        <begin position="226"/>
        <end position="259"/>
    </location>
</feature>
<dbReference type="Pfam" id="PF13181">
    <property type="entry name" value="TPR_8"/>
    <property type="match status" value="2"/>
</dbReference>
<dbReference type="SUPFAM" id="SSF81901">
    <property type="entry name" value="HCP-like"/>
    <property type="match status" value="1"/>
</dbReference>
<evidence type="ECO:0000256" key="1">
    <source>
        <dbReference type="PROSITE-ProRule" id="PRU00339"/>
    </source>
</evidence>
<feature type="repeat" description="TPR" evidence="1">
    <location>
        <begin position="296"/>
        <end position="329"/>
    </location>
</feature>
<protein>
    <submittedName>
        <fullName evidence="3">Tetratricopeptide (TPR) repeat protein</fullName>
    </submittedName>
</protein>